<name>A0A8D9P2L4_PARDI</name>
<keyword evidence="1" id="KW-0812">Transmembrane</keyword>
<accession>A0A8D9P2L4</accession>
<evidence type="ECO:0000313" key="2">
    <source>
        <dbReference type="EMBL" id="CUO49589.1"/>
    </source>
</evidence>
<protein>
    <submittedName>
        <fullName evidence="2">Uncharacterized protein</fullName>
    </submittedName>
</protein>
<sequence>MKVLTHAYIFEEKIYIQPYFFILLLQSVQFALIAVLQKSYVSAKCKLQQLQTAKGVVYCSFSYSPRFTFLITLFVARLTKEYITDLSDNPTSFPA</sequence>
<keyword evidence="1" id="KW-0472">Membrane</keyword>
<organism evidence="2 3">
    <name type="scientific">Parabacteroides distasonis</name>
    <dbReference type="NCBI Taxonomy" id="823"/>
    <lineage>
        <taxon>Bacteria</taxon>
        <taxon>Pseudomonadati</taxon>
        <taxon>Bacteroidota</taxon>
        <taxon>Bacteroidia</taxon>
        <taxon>Bacteroidales</taxon>
        <taxon>Tannerellaceae</taxon>
        <taxon>Parabacteroides</taxon>
    </lineage>
</organism>
<keyword evidence="1" id="KW-1133">Transmembrane helix</keyword>
<feature type="transmembrane region" description="Helical" evidence="1">
    <location>
        <begin position="16"/>
        <end position="36"/>
    </location>
</feature>
<gene>
    <name evidence="2" type="ORF">ERS852380_02428</name>
</gene>
<comment type="caution">
    <text evidence="2">The sequence shown here is derived from an EMBL/GenBank/DDBJ whole genome shotgun (WGS) entry which is preliminary data.</text>
</comment>
<evidence type="ECO:0000256" key="1">
    <source>
        <dbReference type="SAM" id="Phobius"/>
    </source>
</evidence>
<dbReference type="Proteomes" id="UP000095455">
    <property type="component" value="Unassembled WGS sequence"/>
</dbReference>
<evidence type="ECO:0000313" key="3">
    <source>
        <dbReference type="Proteomes" id="UP000095455"/>
    </source>
</evidence>
<dbReference type="AlphaFoldDB" id="A0A8D9P2L4"/>
<dbReference type="EMBL" id="CYYK01000008">
    <property type="protein sequence ID" value="CUO49589.1"/>
    <property type="molecule type" value="Genomic_DNA"/>
</dbReference>
<proteinExistence type="predicted"/>
<reference evidence="2 3" key="1">
    <citation type="submission" date="2015-09" db="EMBL/GenBank/DDBJ databases">
        <authorList>
            <consortium name="Pathogen Informatics"/>
        </authorList>
    </citation>
    <scope>NUCLEOTIDE SEQUENCE [LARGE SCALE GENOMIC DNA]</scope>
    <source>
        <strain evidence="2 3">2789STDY5608822</strain>
    </source>
</reference>